<reference evidence="9 10" key="1">
    <citation type="submission" date="2017-04" db="EMBL/GenBank/DDBJ databases">
        <title>Draft Aigarchaeota genome from a New Zealand hot spring.</title>
        <authorList>
            <person name="Reysenbach A.-L."/>
            <person name="Donaho J.A."/>
            <person name="Gerhart J."/>
            <person name="Kelley J.F."/>
            <person name="Kouba K."/>
            <person name="Podar M."/>
            <person name="Stott M."/>
        </authorList>
    </citation>
    <scope>NUCLEOTIDE SEQUENCE [LARGE SCALE GENOMIC DNA]</scope>
    <source>
        <strain evidence="9">NZ13_MG1</strain>
    </source>
</reference>
<keyword evidence="3 8" id="KW-0540">Nuclease</keyword>
<comment type="subunit">
    <text evidence="8">Consists of a catalytic RNA component and at least 4-5 protein subunits.</text>
</comment>
<evidence type="ECO:0000256" key="8">
    <source>
        <dbReference type="HAMAP-Rule" id="MF_00757"/>
    </source>
</evidence>
<dbReference type="HAMAP" id="MF_00757">
    <property type="entry name" value="RNase_P_4"/>
    <property type="match status" value="1"/>
</dbReference>
<feature type="binding site" evidence="8">
    <location>
        <position position="121"/>
    </location>
    <ligand>
        <name>Zn(2+)</name>
        <dbReference type="ChEBI" id="CHEBI:29105"/>
    </ligand>
</feature>
<comment type="similarity">
    <text evidence="8">Belongs to the eukaryotic/archaeal RNase P protein component 4 family.</text>
</comment>
<evidence type="ECO:0000256" key="2">
    <source>
        <dbReference type="ARBA" id="ARBA00022694"/>
    </source>
</evidence>
<dbReference type="GO" id="GO:0004526">
    <property type="term" value="F:ribonuclease P activity"/>
    <property type="evidence" value="ECO:0007669"/>
    <property type="project" value="UniProtKB-UniRule"/>
</dbReference>
<evidence type="ECO:0000256" key="4">
    <source>
        <dbReference type="ARBA" id="ARBA00022723"/>
    </source>
</evidence>
<dbReference type="InterPro" id="IPR007175">
    <property type="entry name" value="Rpr2/Snm1/Rpp21"/>
</dbReference>
<keyword evidence="4 8" id="KW-0479">Metal-binding</keyword>
<keyword evidence="2 8" id="KW-0819">tRNA processing</keyword>
<proteinExistence type="inferred from homology"/>
<comment type="function">
    <text evidence="8">Part of ribonuclease P, a protein complex that generates mature tRNA molecules by cleaving their 5'-ends.</text>
</comment>
<gene>
    <name evidence="8" type="primary">rnp4</name>
    <name evidence="9" type="ORF">B9J98_08100</name>
</gene>
<dbReference type="PANTHER" id="PTHR14742:SF0">
    <property type="entry name" value="RIBONUCLEASE P PROTEIN SUBUNIT P21"/>
    <property type="match status" value="1"/>
</dbReference>
<dbReference type="Gene3D" id="1.20.5.420">
    <property type="entry name" value="Immunoglobulin FC, subunit C"/>
    <property type="match status" value="1"/>
</dbReference>
<evidence type="ECO:0000256" key="3">
    <source>
        <dbReference type="ARBA" id="ARBA00022722"/>
    </source>
</evidence>
<feature type="binding site" evidence="8">
    <location>
        <position position="89"/>
    </location>
    <ligand>
        <name>Zn(2+)</name>
        <dbReference type="ChEBI" id="CHEBI:29105"/>
    </ligand>
</feature>
<dbReference type="Proteomes" id="UP000244066">
    <property type="component" value="Unassembled WGS sequence"/>
</dbReference>
<comment type="caution">
    <text evidence="9">The sequence shown here is derived from an EMBL/GenBank/DDBJ whole genome shotgun (WGS) entry which is preliminary data.</text>
</comment>
<feature type="binding site" evidence="8">
    <location>
        <position position="118"/>
    </location>
    <ligand>
        <name>Zn(2+)</name>
        <dbReference type="ChEBI" id="CHEBI:29105"/>
    </ligand>
</feature>
<dbReference type="GO" id="GO:0030677">
    <property type="term" value="C:ribonuclease P complex"/>
    <property type="evidence" value="ECO:0007669"/>
    <property type="project" value="UniProtKB-UniRule"/>
</dbReference>
<dbReference type="Pfam" id="PF04032">
    <property type="entry name" value="Rpr2"/>
    <property type="match status" value="1"/>
</dbReference>
<keyword evidence="6 8" id="KW-0378">Hydrolase</keyword>
<name>A0A2R7Y0H9_9ARCH</name>
<evidence type="ECO:0000256" key="5">
    <source>
        <dbReference type="ARBA" id="ARBA00022759"/>
    </source>
</evidence>
<dbReference type="GO" id="GO:0005737">
    <property type="term" value="C:cytoplasm"/>
    <property type="evidence" value="ECO:0007669"/>
    <property type="project" value="UniProtKB-SubCell"/>
</dbReference>
<dbReference type="EC" id="3.1.26.5" evidence="8"/>
<evidence type="ECO:0000313" key="10">
    <source>
        <dbReference type="Proteomes" id="UP000244066"/>
    </source>
</evidence>
<dbReference type="InterPro" id="IPR016432">
    <property type="entry name" value="RNP4"/>
</dbReference>
<dbReference type="Gene3D" id="6.20.50.20">
    <property type="match status" value="1"/>
</dbReference>
<organism evidence="9 10">
    <name type="scientific">Candidatus Terraquivivens tikiterensis</name>
    <dbReference type="NCBI Taxonomy" id="1980982"/>
    <lineage>
        <taxon>Archaea</taxon>
        <taxon>Nitrososphaerota</taxon>
        <taxon>Candidatus Wolframiiraptoraceae</taxon>
        <taxon>Candidatus Terraquivivens</taxon>
    </lineage>
</organism>
<dbReference type="GO" id="GO:0008270">
    <property type="term" value="F:zinc ion binding"/>
    <property type="evidence" value="ECO:0007669"/>
    <property type="project" value="UniProtKB-UniRule"/>
</dbReference>
<accession>A0A2R7Y0H9</accession>
<dbReference type="GO" id="GO:0001682">
    <property type="term" value="P:tRNA 5'-leader removal"/>
    <property type="evidence" value="ECO:0007669"/>
    <property type="project" value="UniProtKB-UniRule"/>
</dbReference>
<comment type="cofactor">
    <cofactor evidence="8">
        <name>Zn(2+)</name>
        <dbReference type="ChEBI" id="CHEBI:29105"/>
    </cofactor>
    <text evidence="8">Binds 1 zinc ion per subunit.</text>
</comment>
<dbReference type="PANTHER" id="PTHR14742">
    <property type="entry name" value="RIBONUCLEASE P SUBUNIT P21"/>
    <property type="match status" value="1"/>
</dbReference>
<keyword evidence="5 8" id="KW-0255">Endonuclease</keyword>
<dbReference type="EMBL" id="NDWU01000031">
    <property type="protein sequence ID" value="PUA31035.1"/>
    <property type="molecule type" value="Genomic_DNA"/>
</dbReference>
<comment type="catalytic activity">
    <reaction evidence="8">
        <text>Endonucleolytic cleavage of RNA, removing 5'-extranucleotides from tRNA precursor.</text>
        <dbReference type="EC" id="3.1.26.5"/>
    </reaction>
</comment>
<evidence type="ECO:0000256" key="1">
    <source>
        <dbReference type="ARBA" id="ARBA00022490"/>
    </source>
</evidence>
<keyword evidence="7 8" id="KW-0862">Zinc</keyword>
<dbReference type="AlphaFoldDB" id="A0A2R7Y0H9"/>
<evidence type="ECO:0000256" key="7">
    <source>
        <dbReference type="ARBA" id="ARBA00022833"/>
    </source>
</evidence>
<comment type="subcellular location">
    <subcellularLocation>
        <location evidence="8">Cytoplasm</location>
    </subcellularLocation>
</comment>
<evidence type="ECO:0000313" key="9">
    <source>
        <dbReference type="EMBL" id="PUA31035.1"/>
    </source>
</evidence>
<protein>
    <recommendedName>
        <fullName evidence="8">Ribonuclease P protein component 4</fullName>
        <shortName evidence="8">RNase P component 4</shortName>
        <ecNumber evidence="8">3.1.26.5</ecNumber>
    </recommendedName>
    <alternativeName>
        <fullName evidence="8">Rpp21</fullName>
    </alternativeName>
</protein>
<feature type="binding site" evidence="8">
    <location>
        <position position="92"/>
    </location>
    <ligand>
        <name>Zn(2+)</name>
        <dbReference type="ChEBI" id="CHEBI:29105"/>
    </ligand>
</feature>
<sequence>MALRPENLLLHRVAAIMLYKGAKKPRRRALMKSRLLRMIARERVDRLFEFAMLSARSDLEAAREAVAIARRIAQRARIRIPKRYKLMFCRKCGNLFLGTDSFSVRVRDRRSTHVVVRCLRCGWVRRYPAVKEKQIRSAARGSW</sequence>
<evidence type="ECO:0000256" key="6">
    <source>
        <dbReference type="ARBA" id="ARBA00022801"/>
    </source>
</evidence>
<keyword evidence="1 8" id="KW-0963">Cytoplasm</keyword>